<keyword evidence="3" id="KW-1185">Reference proteome</keyword>
<dbReference type="InterPro" id="IPR042271">
    <property type="entry name" value="Zinicin_2_N"/>
</dbReference>
<dbReference type="PANTHER" id="PTHR39420:SF1">
    <property type="entry name" value="HYDROLASE"/>
    <property type="match status" value="1"/>
</dbReference>
<evidence type="ECO:0000313" key="3">
    <source>
        <dbReference type="Proteomes" id="UP001139502"/>
    </source>
</evidence>
<gene>
    <name evidence="2" type="ORF">NBM05_11710</name>
</gene>
<feature type="compositionally biased region" description="Basic and acidic residues" evidence="1">
    <location>
        <begin position="226"/>
        <end position="235"/>
    </location>
</feature>
<organism evidence="2 3">
    <name type="scientific">Rothia santali</name>
    <dbReference type="NCBI Taxonomy" id="2949643"/>
    <lineage>
        <taxon>Bacteria</taxon>
        <taxon>Bacillati</taxon>
        <taxon>Actinomycetota</taxon>
        <taxon>Actinomycetes</taxon>
        <taxon>Micrococcales</taxon>
        <taxon>Micrococcaceae</taxon>
        <taxon>Rothia</taxon>
    </lineage>
</organism>
<dbReference type="PANTHER" id="PTHR39420">
    <property type="match status" value="1"/>
</dbReference>
<dbReference type="AlphaFoldDB" id="A0A9X2HKL0"/>
<dbReference type="InterPro" id="IPR022454">
    <property type="entry name" value="CHP03883_F420-assoc"/>
</dbReference>
<dbReference type="RefSeq" id="WP_254167608.1">
    <property type="nucleotide sequence ID" value="NZ_JANAFB010000032.1"/>
</dbReference>
<dbReference type="Proteomes" id="UP001139502">
    <property type="component" value="Unassembled WGS sequence"/>
</dbReference>
<dbReference type="NCBIfam" id="TIGR03624">
    <property type="entry name" value="putative hydrolase"/>
    <property type="match status" value="2"/>
</dbReference>
<sequence length="398" mass="43319">MTEDIISWEAAAATAARLTPAGPKLSRAEARAAVESIRYHASASVDHVHRITGLDAAERLHDSQLLVVDRQGWSRANSQTFSMMLNRLVTSGMGDRLAQLNELDRKVTEAGAALELGGVLAFLSARVLGQYDPFAALGGFGAPGGRLMLVAPNIVMIERELNLDPDDFRLWVCLHEQTHRVQFAAAPWLREHMLGLIAQLPQHLEGGGAELLRRLLDGAAEGVRALADRSRKPGTDDAGPGADADAATGAGGPGPAEERPAPAKPLPTRRITALLDERTGKVFSDLTAIMSLMEGHANVVMDAIGPETVPSVKTIRRRFERRSATRGALERMIRTALGLDLKMRQYRDGQEFVQAIVDRRGMAELNRVWERAENLPSEEEIHDPSRWIARVLDGRAGA</sequence>
<evidence type="ECO:0000256" key="1">
    <source>
        <dbReference type="SAM" id="MobiDB-lite"/>
    </source>
</evidence>
<dbReference type="SUPFAM" id="SSF55486">
    <property type="entry name" value="Metalloproteases ('zincins'), catalytic domain"/>
    <property type="match status" value="1"/>
</dbReference>
<reference evidence="2" key="1">
    <citation type="submission" date="2022-06" db="EMBL/GenBank/DDBJ databases">
        <title>Rothia sp. isolated from sandalwood seedling.</title>
        <authorList>
            <person name="Tuikhar N."/>
            <person name="Kirdat K."/>
            <person name="Thorat V."/>
            <person name="Swetha P."/>
            <person name="Padma S."/>
            <person name="Sundararaj R."/>
            <person name="Yadav A."/>
        </authorList>
    </citation>
    <scope>NUCLEOTIDE SEQUENCE</scope>
    <source>
        <strain evidence="2">AR01</strain>
    </source>
</reference>
<dbReference type="GO" id="GO:0008237">
    <property type="term" value="F:metallopeptidase activity"/>
    <property type="evidence" value="ECO:0007669"/>
    <property type="project" value="UniProtKB-KW"/>
</dbReference>
<accession>A0A9X2HKL0</accession>
<evidence type="ECO:0000313" key="2">
    <source>
        <dbReference type="EMBL" id="MCP3426648.1"/>
    </source>
</evidence>
<dbReference type="Pfam" id="PF10103">
    <property type="entry name" value="Zincin_2"/>
    <property type="match status" value="1"/>
</dbReference>
<dbReference type="NCBIfam" id="TIGR03883">
    <property type="entry name" value="DUF2342_F420"/>
    <property type="match status" value="1"/>
</dbReference>
<feature type="region of interest" description="Disordered" evidence="1">
    <location>
        <begin position="226"/>
        <end position="268"/>
    </location>
</feature>
<proteinExistence type="predicted"/>
<keyword evidence="2" id="KW-0378">Hydrolase</keyword>
<name>A0A9X2HKL0_9MICC</name>
<dbReference type="Gene3D" id="1.20.150.30">
    <property type="entry name" value="Zincin-like metallopeptidase, N-terminal domain"/>
    <property type="match status" value="1"/>
</dbReference>
<feature type="compositionally biased region" description="Low complexity" evidence="1">
    <location>
        <begin position="236"/>
        <end position="248"/>
    </location>
</feature>
<dbReference type="EMBL" id="JANAFB010000032">
    <property type="protein sequence ID" value="MCP3426648.1"/>
    <property type="molecule type" value="Genomic_DNA"/>
</dbReference>
<dbReference type="InterPro" id="IPR018766">
    <property type="entry name" value="Zinicin_2"/>
</dbReference>
<keyword evidence="2" id="KW-0645">Protease</keyword>
<protein>
    <submittedName>
        <fullName evidence="2">Zinc-dependent metalloprotease</fullName>
    </submittedName>
</protein>
<keyword evidence="2" id="KW-0482">Metalloprotease</keyword>
<comment type="caution">
    <text evidence="2">The sequence shown here is derived from an EMBL/GenBank/DDBJ whole genome shotgun (WGS) entry which is preliminary data.</text>
</comment>